<keyword evidence="4" id="KW-1185">Reference proteome</keyword>
<comment type="caution">
    <text evidence="3">The sequence shown here is derived from an EMBL/GenBank/DDBJ whole genome shotgun (WGS) entry which is preliminary data.</text>
</comment>
<name>A0A1U7LTL0_NEOID</name>
<feature type="region of interest" description="Disordered" evidence="1">
    <location>
        <begin position="212"/>
        <end position="275"/>
    </location>
</feature>
<evidence type="ECO:0000313" key="4">
    <source>
        <dbReference type="Proteomes" id="UP000186594"/>
    </source>
</evidence>
<gene>
    <name evidence="3" type="ORF">NEOLI_000179</name>
</gene>
<dbReference type="GO" id="GO:0003729">
    <property type="term" value="F:mRNA binding"/>
    <property type="evidence" value="ECO:0007669"/>
    <property type="project" value="TreeGrafter"/>
</dbReference>
<dbReference type="GO" id="GO:0031087">
    <property type="term" value="P:deadenylation-independent decapping of nuclear-transcribed mRNA"/>
    <property type="evidence" value="ECO:0007669"/>
    <property type="project" value="TreeGrafter"/>
</dbReference>
<evidence type="ECO:0000259" key="2">
    <source>
        <dbReference type="PROSITE" id="PS51512"/>
    </source>
</evidence>
<evidence type="ECO:0000256" key="1">
    <source>
        <dbReference type="SAM" id="MobiDB-lite"/>
    </source>
</evidence>
<reference evidence="3 4" key="1">
    <citation type="submission" date="2016-04" db="EMBL/GenBank/DDBJ databases">
        <title>Evolutionary innovation and constraint leading to complex multicellularity in the Ascomycota.</title>
        <authorList>
            <person name="Cisse O."/>
            <person name="Nguyen A."/>
            <person name="Hewitt D.A."/>
            <person name="Jedd G."/>
            <person name="Stajich J.E."/>
        </authorList>
    </citation>
    <scope>NUCLEOTIDE SEQUENCE [LARGE SCALE GENOMIC DNA]</scope>
    <source>
        <strain evidence="3 4">DAH-3</strain>
    </source>
</reference>
<dbReference type="PROSITE" id="PS51512">
    <property type="entry name" value="DFDF"/>
    <property type="match status" value="2"/>
</dbReference>
<sequence length="293" mass="33663">MDKKDFIGFGATLSLRDGAQVKGKIRDVDPASQTLYLDDVNIHYVGPYKFRGSDILDLSMFHIETPRSLDSPTPTRPTLTNTANPSKSPDQQFSKTNLESTQFRPRTAPQQQRKKTGARKTPRKAQIPSDSEQWAHDDVENILKAPDFDFESNLELFDKQKVFNDIREFDDTDPQLRLVATNKRPKNLSNRENVIQDFTHTRYRLQSSKVIPQSENPQKVAETPRRSNSMSSITDNLGLQLTVSPRPRRRDIPRRKRREDDDAGPGCPDEEFDFQAASERFDKKRIFEDIARG</sequence>
<dbReference type="PANTHER" id="PTHR13612:SF0">
    <property type="entry name" value="ENHANCER OF MRNA-DECAPPING PROTEIN 3"/>
    <property type="match status" value="1"/>
</dbReference>
<feature type="compositionally biased region" description="Basic residues" evidence="1">
    <location>
        <begin position="112"/>
        <end position="123"/>
    </location>
</feature>
<feature type="domain" description="DFDF" evidence="2">
    <location>
        <begin position="136"/>
        <end position="172"/>
    </location>
</feature>
<dbReference type="GO" id="GO:0033962">
    <property type="term" value="P:P-body assembly"/>
    <property type="evidence" value="ECO:0007669"/>
    <property type="project" value="TreeGrafter"/>
</dbReference>
<feature type="compositionally biased region" description="Polar residues" evidence="1">
    <location>
        <begin position="226"/>
        <end position="243"/>
    </location>
</feature>
<feature type="region of interest" description="Disordered" evidence="1">
    <location>
        <begin position="66"/>
        <end position="134"/>
    </location>
</feature>
<organism evidence="3 4">
    <name type="scientific">Neolecta irregularis (strain DAH-3)</name>
    <dbReference type="NCBI Taxonomy" id="1198029"/>
    <lineage>
        <taxon>Eukaryota</taxon>
        <taxon>Fungi</taxon>
        <taxon>Dikarya</taxon>
        <taxon>Ascomycota</taxon>
        <taxon>Taphrinomycotina</taxon>
        <taxon>Neolectales</taxon>
        <taxon>Neolectaceae</taxon>
        <taxon>Neolecta</taxon>
    </lineage>
</organism>
<dbReference type="Pfam" id="PF09532">
    <property type="entry name" value="FDF"/>
    <property type="match status" value="1"/>
</dbReference>
<dbReference type="InterPro" id="IPR025762">
    <property type="entry name" value="DFDF"/>
</dbReference>
<dbReference type="EMBL" id="LXFE01000257">
    <property type="protein sequence ID" value="OLL26006.1"/>
    <property type="molecule type" value="Genomic_DNA"/>
</dbReference>
<dbReference type="STRING" id="1198029.A0A1U7LTL0"/>
<dbReference type="InterPro" id="IPR019050">
    <property type="entry name" value="FDF_dom"/>
</dbReference>
<evidence type="ECO:0000313" key="3">
    <source>
        <dbReference type="EMBL" id="OLL26006.1"/>
    </source>
</evidence>
<proteinExistence type="predicted"/>
<accession>A0A1U7LTL0</accession>
<dbReference type="PANTHER" id="PTHR13612">
    <property type="entry name" value="ENHANCER OF MRNA-DECAPPING PROTEIN 3"/>
    <property type="match status" value="1"/>
</dbReference>
<dbReference type="GO" id="GO:0000932">
    <property type="term" value="C:P-body"/>
    <property type="evidence" value="ECO:0007669"/>
    <property type="project" value="TreeGrafter"/>
</dbReference>
<dbReference type="Proteomes" id="UP000186594">
    <property type="component" value="Unassembled WGS sequence"/>
</dbReference>
<feature type="compositionally biased region" description="Polar residues" evidence="1">
    <location>
        <begin position="68"/>
        <end position="111"/>
    </location>
</feature>
<dbReference type="OrthoDB" id="10030313at2759"/>
<feature type="compositionally biased region" description="Basic residues" evidence="1">
    <location>
        <begin position="246"/>
        <end position="257"/>
    </location>
</feature>
<dbReference type="SMART" id="SM01199">
    <property type="entry name" value="FDF"/>
    <property type="match status" value="1"/>
</dbReference>
<protein>
    <submittedName>
        <fullName evidence="3">Enhancer of mRNA-decapping protein 3</fullName>
    </submittedName>
</protein>
<dbReference type="AlphaFoldDB" id="A0A1U7LTL0"/>
<feature type="domain" description="DFDF" evidence="2">
    <location>
        <begin position="260"/>
        <end position="293"/>
    </location>
</feature>